<sequence length="333" mass="37229">MFMDLTDSHIDGAIQSSDPSVNVDKGSLLWMTQLQSALQSICPIGRGKKKLSTAPHARVRRAQKLADLLEGMALYEVIERVRLAKSDPHIACLERALPPVLIGRSMTEHLSGEAALFLAMKILESLTVVYASWFGRSKIDNARRERERASGALVKRMLAFKRRYRKLMVIRLDVGYGNQYAAQADPKLEILDHWSELLAAIKDRFANSFLGYAAKLEYGVRKGPHMHLMLLLNGSEVRQDVTIARIIGELWKTRVTKGAGLYHNSNEPTYKARFSYCGVGVFSGLDDATIAGFQRVADYLAKRDLLVRVAMPHVGRVLRTGLTLPPARVSRWG</sequence>
<dbReference type="RefSeq" id="WP_274114609.1">
    <property type="nucleotide sequence ID" value="NZ_JAPCKI010000024.1"/>
</dbReference>
<name>A0ABT5S3K8_9BURK</name>
<dbReference type="Proteomes" id="UP001148932">
    <property type="component" value="Unassembled WGS sequence"/>
</dbReference>
<dbReference type="EMBL" id="JAPCKI010000024">
    <property type="protein sequence ID" value="MDD2180549.1"/>
    <property type="molecule type" value="Genomic_DNA"/>
</dbReference>
<accession>A0ABT5S3K8</accession>
<proteinExistence type="predicted"/>
<gene>
    <name evidence="1" type="ORF">OIN59_24200</name>
</gene>
<reference evidence="1" key="1">
    <citation type="submission" date="2022-10" db="EMBL/GenBank/DDBJ databases">
        <title>Description of microaerobic benzene degrading bacteria.</title>
        <authorList>
            <person name="Bedics A."/>
            <person name="Tancsics A."/>
            <person name="Banerjee S."/>
        </authorList>
    </citation>
    <scope>NUCLEOTIDE SEQUENCE</scope>
    <source>
        <strain evidence="1">D2M1</strain>
    </source>
</reference>
<keyword evidence="2" id="KW-1185">Reference proteome</keyword>
<evidence type="ECO:0000313" key="2">
    <source>
        <dbReference type="Proteomes" id="UP001148932"/>
    </source>
</evidence>
<comment type="caution">
    <text evidence="1">The sequence shown here is derived from an EMBL/GenBank/DDBJ whole genome shotgun (WGS) entry which is preliminary data.</text>
</comment>
<protein>
    <submittedName>
        <fullName evidence="1">Inovirus Gp2 family protein</fullName>
    </submittedName>
</protein>
<organism evidence="1 2">
    <name type="scientific">Acidovorax benzenivorans</name>
    <dbReference type="NCBI Taxonomy" id="2987520"/>
    <lineage>
        <taxon>Bacteria</taxon>
        <taxon>Pseudomonadati</taxon>
        <taxon>Pseudomonadota</taxon>
        <taxon>Betaproteobacteria</taxon>
        <taxon>Burkholderiales</taxon>
        <taxon>Comamonadaceae</taxon>
        <taxon>Acidovorax</taxon>
    </lineage>
</organism>
<evidence type="ECO:0000313" key="1">
    <source>
        <dbReference type="EMBL" id="MDD2180549.1"/>
    </source>
</evidence>